<dbReference type="InterPro" id="IPR027417">
    <property type="entry name" value="P-loop_NTPase"/>
</dbReference>
<dbReference type="Gene3D" id="3.40.50.300">
    <property type="entry name" value="P-loop containing nucleotide triphosphate hydrolases"/>
    <property type="match status" value="1"/>
</dbReference>
<protein>
    <recommendedName>
        <fullName evidence="2">Nephrocystin 3-like N-terminal domain-containing protein</fullName>
    </recommendedName>
</protein>
<dbReference type="SUPFAM" id="SSF52540">
    <property type="entry name" value="P-loop containing nucleoside triphosphate hydrolases"/>
    <property type="match status" value="1"/>
</dbReference>
<sequence>CLPGTQKHVLQHINTWINNVPSADPIFWLSGVAGSGKSTIASTLVQEEGNRSWLGAVYFCRRDVTMPEHVVPAIAYRLAHSFPPLRARIINVLRDCPDITGSPISTQFSSLLAKPLSALHDWDFGKSLVIVIDALDEC</sequence>
<dbReference type="OrthoDB" id="3269932at2759"/>
<evidence type="ECO:0000256" key="1">
    <source>
        <dbReference type="ARBA" id="ARBA00022737"/>
    </source>
</evidence>
<feature type="non-terminal residue" evidence="3">
    <location>
        <position position="138"/>
    </location>
</feature>
<name>A0A4S8L5P4_DENBC</name>
<dbReference type="Proteomes" id="UP000297245">
    <property type="component" value="Unassembled WGS sequence"/>
</dbReference>
<feature type="non-terminal residue" evidence="3">
    <location>
        <position position="1"/>
    </location>
</feature>
<evidence type="ECO:0000313" key="3">
    <source>
        <dbReference type="EMBL" id="THU83683.1"/>
    </source>
</evidence>
<accession>A0A4S8L5P4</accession>
<dbReference type="AlphaFoldDB" id="A0A4S8L5P4"/>
<gene>
    <name evidence="3" type="ORF">K435DRAFT_574379</name>
</gene>
<organism evidence="3 4">
    <name type="scientific">Dendrothele bispora (strain CBS 962.96)</name>
    <dbReference type="NCBI Taxonomy" id="1314807"/>
    <lineage>
        <taxon>Eukaryota</taxon>
        <taxon>Fungi</taxon>
        <taxon>Dikarya</taxon>
        <taxon>Basidiomycota</taxon>
        <taxon>Agaricomycotina</taxon>
        <taxon>Agaricomycetes</taxon>
        <taxon>Agaricomycetidae</taxon>
        <taxon>Agaricales</taxon>
        <taxon>Agaricales incertae sedis</taxon>
        <taxon>Dendrothele</taxon>
    </lineage>
</organism>
<dbReference type="Pfam" id="PF24883">
    <property type="entry name" value="NPHP3_N"/>
    <property type="match status" value="1"/>
</dbReference>
<dbReference type="EMBL" id="ML179647">
    <property type="protein sequence ID" value="THU83683.1"/>
    <property type="molecule type" value="Genomic_DNA"/>
</dbReference>
<keyword evidence="4" id="KW-1185">Reference proteome</keyword>
<keyword evidence="1" id="KW-0677">Repeat</keyword>
<proteinExistence type="predicted"/>
<reference evidence="3 4" key="1">
    <citation type="journal article" date="2019" name="Nat. Ecol. Evol.">
        <title>Megaphylogeny resolves global patterns of mushroom evolution.</title>
        <authorList>
            <person name="Varga T."/>
            <person name="Krizsan K."/>
            <person name="Foldi C."/>
            <person name="Dima B."/>
            <person name="Sanchez-Garcia M."/>
            <person name="Sanchez-Ramirez S."/>
            <person name="Szollosi G.J."/>
            <person name="Szarkandi J.G."/>
            <person name="Papp V."/>
            <person name="Albert L."/>
            <person name="Andreopoulos W."/>
            <person name="Angelini C."/>
            <person name="Antonin V."/>
            <person name="Barry K.W."/>
            <person name="Bougher N.L."/>
            <person name="Buchanan P."/>
            <person name="Buyck B."/>
            <person name="Bense V."/>
            <person name="Catcheside P."/>
            <person name="Chovatia M."/>
            <person name="Cooper J."/>
            <person name="Damon W."/>
            <person name="Desjardin D."/>
            <person name="Finy P."/>
            <person name="Geml J."/>
            <person name="Haridas S."/>
            <person name="Hughes K."/>
            <person name="Justo A."/>
            <person name="Karasinski D."/>
            <person name="Kautmanova I."/>
            <person name="Kiss B."/>
            <person name="Kocsube S."/>
            <person name="Kotiranta H."/>
            <person name="LaButti K.M."/>
            <person name="Lechner B.E."/>
            <person name="Liimatainen K."/>
            <person name="Lipzen A."/>
            <person name="Lukacs Z."/>
            <person name="Mihaltcheva S."/>
            <person name="Morgado L.N."/>
            <person name="Niskanen T."/>
            <person name="Noordeloos M.E."/>
            <person name="Ohm R.A."/>
            <person name="Ortiz-Santana B."/>
            <person name="Ovrebo C."/>
            <person name="Racz N."/>
            <person name="Riley R."/>
            <person name="Savchenko A."/>
            <person name="Shiryaev A."/>
            <person name="Soop K."/>
            <person name="Spirin V."/>
            <person name="Szebenyi C."/>
            <person name="Tomsovsky M."/>
            <person name="Tulloss R.E."/>
            <person name="Uehling J."/>
            <person name="Grigoriev I.V."/>
            <person name="Vagvolgyi C."/>
            <person name="Papp T."/>
            <person name="Martin F.M."/>
            <person name="Miettinen O."/>
            <person name="Hibbett D.S."/>
            <person name="Nagy L.G."/>
        </authorList>
    </citation>
    <scope>NUCLEOTIDE SEQUENCE [LARGE SCALE GENOMIC DNA]</scope>
    <source>
        <strain evidence="3 4">CBS 962.96</strain>
    </source>
</reference>
<feature type="domain" description="Nephrocystin 3-like N-terminal" evidence="2">
    <location>
        <begin position="5"/>
        <end position="138"/>
    </location>
</feature>
<dbReference type="PANTHER" id="PTHR10039">
    <property type="entry name" value="AMELOGENIN"/>
    <property type="match status" value="1"/>
</dbReference>
<evidence type="ECO:0000259" key="2">
    <source>
        <dbReference type="Pfam" id="PF24883"/>
    </source>
</evidence>
<evidence type="ECO:0000313" key="4">
    <source>
        <dbReference type="Proteomes" id="UP000297245"/>
    </source>
</evidence>
<dbReference type="InterPro" id="IPR056884">
    <property type="entry name" value="NPHP3-like_N"/>
</dbReference>
<dbReference type="PANTHER" id="PTHR10039:SF14">
    <property type="entry name" value="NACHT DOMAIN-CONTAINING PROTEIN"/>
    <property type="match status" value="1"/>
</dbReference>